<name>A0A4V3EIR4_9ACTN</name>
<accession>A0A4V3EIR4</accession>
<protein>
    <submittedName>
        <fullName evidence="2">Rhodanese-related sulfurtransferase</fullName>
    </submittedName>
</protein>
<organism evidence="2 3">
    <name type="scientific">Ilumatobacter fluminis</name>
    <dbReference type="NCBI Taxonomy" id="467091"/>
    <lineage>
        <taxon>Bacteria</taxon>
        <taxon>Bacillati</taxon>
        <taxon>Actinomycetota</taxon>
        <taxon>Acidimicrobiia</taxon>
        <taxon>Acidimicrobiales</taxon>
        <taxon>Ilumatobacteraceae</taxon>
        <taxon>Ilumatobacter</taxon>
    </lineage>
</organism>
<gene>
    <name evidence="2" type="ORF">BDK89_0998</name>
</gene>
<dbReference type="SUPFAM" id="SSF52821">
    <property type="entry name" value="Rhodanese/Cell cycle control phosphatase"/>
    <property type="match status" value="1"/>
</dbReference>
<sequence length="137" mass="15044">MARTPLSEMIAEAKAAIEELSVDQLQAEIDAGTCTVIDIRDVRELWDKGAIPGAKSMPRGMLEFWFDPESPYYRGDVGFDDRYVLHCAGGQRSALAAKVLQDLGYTNVAHLEVGFNGWAAAGGAVDEVHPNPKYFQR</sequence>
<reference evidence="2 3" key="1">
    <citation type="submission" date="2019-03" db="EMBL/GenBank/DDBJ databases">
        <title>Sequencing the genomes of 1000 actinobacteria strains.</title>
        <authorList>
            <person name="Klenk H.-P."/>
        </authorList>
    </citation>
    <scope>NUCLEOTIDE SEQUENCE [LARGE SCALE GENOMIC DNA]</scope>
    <source>
        <strain evidence="2 3">DSM 18936</strain>
    </source>
</reference>
<dbReference type="SMART" id="SM00450">
    <property type="entry name" value="RHOD"/>
    <property type="match status" value="1"/>
</dbReference>
<proteinExistence type="predicted"/>
<dbReference type="EMBL" id="SOAU01000001">
    <property type="protein sequence ID" value="TDT15428.1"/>
    <property type="molecule type" value="Genomic_DNA"/>
</dbReference>
<dbReference type="Pfam" id="PF00581">
    <property type="entry name" value="Rhodanese"/>
    <property type="match status" value="1"/>
</dbReference>
<evidence type="ECO:0000313" key="2">
    <source>
        <dbReference type="EMBL" id="TDT15428.1"/>
    </source>
</evidence>
<dbReference type="AlphaFoldDB" id="A0A4V3EIR4"/>
<feature type="domain" description="Rhodanese" evidence="1">
    <location>
        <begin position="30"/>
        <end position="127"/>
    </location>
</feature>
<dbReference type="PANTHER" id="PTHR44086">
    <property type="entry name" value="THIOSULFATE SULFURTRANSFERASE RDL2, MITOCHONDRIAL-RELATED"/>
    <property type="match status" value="1"/>
</dbReference>
<dbReference type="RefSeq" id="WP_133867876.1">
    <property type="nucleotide sequence ID" value="NZ_JAVJPS010000004.1"/>
</dbReference>
<dbReference type="OrthoDB" id="9800872at2"/>
<evidence type="ECO:0000313" key="3">
    <source>
        <dbReference type="Proteomes" id="UP000294558"/>
    </source>
</evidence>
<dbReference type="InterPro" id="IPR036873">
    <property type="entry name" value="Rhodanese-like_dom_sf"/>
</dbReference>
<dbReference type="Gene3D" id="3.40.250.10">
    <property type="entry name" value="Rhodanese-like domain"/>
    <property type="match status" value="1"/>
</dbReference>
<dbReference type="Proteomes" id="UP000294558">
    <property type="component" value="Unassembled WGS sequence"/>
</dbReference>
<dbReference type="PROSITE" id="PS50206">
    <property type="entry name" value="RHODANESE_3"/>
    <property type="match status" value="1"/>
</dbReference>
<comment type="caution">
    <text evidence="2">The sequence shown here is derived from an EMBL/GenBank/DDBJ whole genome shotgun (WGS) entry which is preliminary data.</text>
</comment>
<dbReference type="InterPro" id="IPR001763">
    <property type="entry name" value="Rhodanese-like_dom"/>
</dbReference>
<evidence type="ECO:0000259" key="1">
    <source>
        <dbReference type="PROSITE" id="PS50206"/>
    </source>
</evidence>
<dbReference type="GO" id="GO:0004792">
    <property type="term" value="F:thiosulfate-cyanide sulfurtransferase activity"/>
    <property type="evidence" value="ECO:0007669"/>
    <property type="project" value="TreeGrafter"/>
</dbReference>
<dbReference type="PANTHER" id="PTHR44086:SF13">
    <property type="entry name" value="THIOSULFATE SULFURTRANSFERASE PSPE"/>
    <property type="match status" value="1"/>
</dbReference>
<keyword evidence="2" id="KW-0808">Transferase</keyword>
<keyword evidence="3" id="KW-1185">Reference proteome</keyword>